<keyword evidence="8" id="KW-0732">Signal</keyword>
<dbReference type="InterPro" id="IPR033182">
    <property type="entry name" value="MIC26/MIC27_animal"/>
</dbReference>
<sequence>MMRNKVFRPFFLTAAAVTVAEEGKKGMAPQNCVCRRSELPIYSNTVAVSTASIQDHCPPEPTFVEDIIRTIRQHLVSGYSTFEEVKLKGESMVNSTVSRADEVIQFLQKEDNTFPRYGAIAIGGLAGFILAIRGRLFKKTLYSLLGAGTVASVCYPNEARYYAQIGLAEARKYATIAYNFAYGVKKGEPIHELPSLPKLPNSFSEAIDMASNLGKKSTKSSPVVGEVFEKDKEVSDGLDSEVCQCLLEEYALEEEAFALDENTACTNIET</sequence>
<evidence type="ECO:0000256" key="2">
    <source>
        <dbReference type="ARBA" id="ARBA00010904"/>
    </source>
</evidence>
<dbReference type="InParanoid" id="A0A1W4W905"/>
<name>A0A1W4W905_AGRPL</name>
<comment type="function">
    <text evidence="7">Component of the MICOS complex, a large protein complex of the mitochondrial inner membrane that plays crucial roles in the maintenance of crista junctions, inner membrane architecture, and formation of contact sites to the outer membrane.</text>
</comment>
<keyword evidence="5 7" id="KW-0496">Mitochondrion</keyword>
<dbReference type="PANTHER" id="PTHR14564">
    <property type="entry name" value="MICOS COMPLEX SUBUNIT MIC26 / MIC27 FAMILY MEMBER"/>
    <property type="match status" value="1"/>
</dbReference>
<dbReference type="InterPro" id="IPR019166">
    <property type="entry name" value="MIC26/MIC27"/>
</dbReference>
<organism evidence="9 10">
    <name type="scientific">Agrilus planipennis</name>
    <name type="common">Emerald ash borer</name>
    <name type="synonym">Agrilus marcopoli</name>
    <dbReference type="NCBI Taxonomy" id="224129"/>
    <lineage>
        <taxon>Eukaryota</taxon>
        <taxon>Metazoa</taxon>
        <taxon>Ecdysozoa</taxon>
        <taxon>Arthropoda</taxon>
        <taxon>Hexapoda</taxon>
        <taxon>Insecta</taxon>
        <taxon>Pterygota</taxon>
        <taxon>Neoptera</taxon>
        <taxon>Endopterygota</taxon>
        <taxon>Coleoptera</taxon>
        <taxon>Polyphaga</taxon>
        <taxon>Elateriformia</taxon>
        <taxon>Buprestoidea</taxon>
        <taxon>Buprestidae</taxon>
        <taxon>Agrilinae</taxon>
        <taxon>Agrilus</taxon>
    </lineage>
</organism>
<keyword evidence="9" id="KW-1185">Reference proteome</keyword>
<evidence type="ECO:0000313" key="10">
    <source>
        <dbReference type="RefSeq" id="XP_018320544.1"/>
    </source>
</evidence>
<dbReference type="Proteomes" id="UP000192223">
    <property type="component" value="Unplaced"/>
</dbReference>
<comment type="subunit">
    <text evidence="7">Component of the mitochondrial contact site and cristae organizing system (MICOS) complex.</text>
</comment>
<dbReference type="GeneID" id="108733748"/>
<evidence type="ECO:0000256" key="8">
    <source>
        <dbReference type="SAM" id="SignalP"/>
    </source>
</evidence>
<dbReference type="STRING" id="224129.A0A1W4W905"/>
<keyword evidence="3" id="KW-0812">Transmembrane</keyword>
<feature type="signal peptide" evidence="8">
    <location>
        <begin position="1"/>
        <end position="20"/>
    </location>
</feature>
<keyword evidence="4" id="KW-1133">Transmembrane helix</keyword>
<evidence type="ECO:0000256" key="4">
    <source>
        <dbReference type="ARBA" id="ARBA00022989"/>
    </source>
</evidence>
<dbReference type="GO" id="GO:0042407">
    <property type="term" value="P:cristae formation"/>
    <property type="evidence" value="ECO:0007669"/>
    <property type="project" value="InterPro"/>
</dbReference>
<accession>A0A1W4W905</accession>
<evidence type="ECO:0000256" key="7">
    <source>
        <dbReference type="RuleBase" id="RU363021"/>
    </source>
</evidence>
<dbReference type="RefSeq" id="XP_018320544.1">
    <property type="nucleotide sequence ID" value="XM_018465042.2"/>
</dbReference>
<dbReference type="OrthoDB" id="5973346at2759"/>
<dbReference type="FunCoup" id="A0A1W4W905">
    <property type="interactions" value="390"/>
</dbReference>
<dbReference type="AlphaFoldDB" id="A0A1W4W905"/>
<keyword evidence="6" id="KW-0472">Membrane</keyword>
<evidence type="ECO:0000256" key="1">
    <source>
        <dbReference type="ARBA" id="ARBA00004325"/>
    </source>
</evidence>
<evidence type="ECO:0000313" key="9">
    <source>
        <dbReference type="Proteomes" id="UP000192223"/>
    </source>
</evidence>
<comment type="subcellular location">
    <subcellularLocation>
        <location evidence="7">Mitochondrion inner membrane</location>
    </subcellularLocation>
    <subcellularLocation>
        <location evidence="1">Mitochondrion membrane</location>
    </subcellularLocation>
</comment>
<reference evidence="10" key="1">
    <citation type="submission" date="2025-08" db="UniProtKB">
        <authorList>
            <consortium name="RefSeq"/>
        </authorList>
    </citation>
    <scope>IDENTIFICATION</scope>
    <source>
        <tissue evidence="10">Entire body</tissue>
    </source>
</reference>
<dbReference type="GO" id="GO:0061617">
    <property type="term" value="C:MICOS complex"/>
    <property type="evidence" value="ECO:0007669"/>
    <property type="project" value="UniProtKB-UniRule"/>
</dbReference>
<comment type="similarity">
    <text evidence="2">Belongs to the apolipoprotein O/MICOS complex subunit Mic27 family.</text>
</comment>
<dbReference type="KEGG" id="apln:108733748"/>
<proteinExistence type="inferred from homology"/>
<gene>
    <name evidence="10" type="primary">LOC108733748</name>
</gene>
<keyword evidence="7" id="KW-0999">Mitochondrion inner membrane</keyword>
<dbReference type="Pfam" id="PF09769">
    <property type="entry name" value="ApoO"/>
    <property type="match status" value="1"/>
</dbReference>
<evidence type="ECO:0000256" key="3">
    <source>
        <dbReference type="ARBA" id="ARBA00022692"/>
    </source>
</evidence>
<feature type="chain" id="PRO_5010714506" description="MICOS complex subunit" evidence="8">
    <location>
        <begin position="21"/>
        <end position="270"/>
    </location>
</feature>
<protein>
    <recommendedName>
        <fullName evidence="7">MICOS complex subunit</fullName>
    </recommendedName>
</protein>
<evidence type="ECO:0000256" key="6">
    <source>
        <dbReference type="ARBA" id="ARBA00023136"/>
    </source>
</evidence>
<evidence type="ECO:0000256" key="5">
    <source>
        <dbReference type="ARBA" id="ARBA00023128"/>
    </source>
</evidence>